<feature type="chain" id="PRO_5005298501" description="Alginate export domain-containing protein" evidence="1">
    <location>
        <begin position="28"/>
        <end position="386"/>
    </location>
</feature>
<dbReference type="PATRIC" id="fig|1513271.3.peg.3076"/>
<protein>
    <recommendedName>
        <fullName evidence="2">Alginate export domain-containing protein</fullName>
    </recommendedName>
</protein>
<proteinExistence type="predicted"/>
<sequence length="386" mass="41814">MELKKSKLAITLASVISTVAVSAPTYAADTIADAFTEGKASAAFRLRYEGVENPGKAKYAKAGTLKSSLSYKTAEFSGFTAFVQLDNNTAFIDDYALTTSDPTYHIVADDEYTEINEANIKYAADGYAITYGRQTITNLNQRFIGHVGWRQNKQTFDGLRAQATFGDVSVDYSYITNVNTIRDKNDDVDAHNFLATYKLSETQSVSGFFYNYELAGAADALDTYGIDYSGKFSGVALHASYATQSQGSFDADYLALDAKYKVGSVTFGAGYELLGSDGGNGGFTTPLATKHAFNGWADLFLGTPDNGLEDTFASVAYKQGKFKAMAVYHSYSEDHGGADAGSEVDIVVGYSISKNYSLTLKYADFSGDVARPLNVTKSWIEFNAKF</sequence>
<feature type="domain" description="Alginate export" evidence="2">
    <location>
        <begin position="104"/>
        <end position="226"/>
    </location>
</feature>
<dbReference type="RefSeq" id="WP_048694229.1">
    <property type="nucleotide sequence ID" value="NZ_KQ130499.1"/>
</dbReference>
<dbReference type="EMBL" id="LAZL01000027">
    <property type="protein sequence ID" value="KMT64294.1"/>
    <property type="molecule type" value="Genomic_DNA"/>
</dbReference>
<dbReference type="SUPFAM" id="SSF56935">
    <property type="entry name" value="Porins"/>
    <property type="match status" value="1"/>
</dbReference>
<reference evidence="3 4" key="1">
    <citation type="submission" date="2015-04" db="EMBL/GenBank/DDBJ databases">
        <title>Draft Genome Sequence of the Novel Agar-Digesting Marine Bacterium Q1.</title>
        <authorList>
            <person name="Li Y."/>
            <person name="Li D."/>
            <person name="Chen G."/>
            <person name="Du Z."/>
        </authorList>
    </citation>
    <scope>NUCLEOTIDE SEQUENCE [LARGE SCALE GENOMIC DNA]</scope>
    <source>
        <strain evidence="3 4">Q1</strain>
    </source>
</reference>
<gene>
    <name evidence="3" type="ORF">XM47_14945</name>
</gene>
<keyword evidence="4" id="KW-1185">Reference proteome</keyword>
<evidence type="ECO:0000313" key="3">
    <source>
        <dbReference type="EMBL" id="KMT64294.1"/>
    </source>
</evidence>
<evidence type="ECO:0000313" key="4">
    <source>
        <dbReference type="Proteomes" id="UP000037600"/>
    </source>
</evidence>
<accession>A0A0J8GSM6</accession>
<keyword evidence="1" id="KW-0732">Signal</keyword>
<dbReference type="Pfam" id="PF13372">
    <property type="entry name" value="Alginate_exp"/>
    <property type="match status" value="1"/>
</dbReference>
<dbReference type="InterPro" id="IPR023614">
    <property type="entry name" value="Porin_dom_sf"/>
</dbReference>
<evidence type="ECO:0000259" key="2">
    <source>
        <dbReference type="Pfam" id="PF13372"/>
    </source>
</evidence>
<dbReference type="Proteomes" id="UP000037600">
    <property type="component" value="Unassembled WGS sequence"/>
</dbReference>
<dbReference type="STRING" id="1513271.XM47_14945"/>
<evidence type="ECO:0000256" key="1">
    <source>
        <dbReference type="SAM" id="SignalP"/>
    </source>
</evidence>
<dbReference type="AlphaFoldDB" id="A0A0J8GSM6"/>
<dbReference type="InterPro" id="IPR025388">
    <property type="entry name" value="Alginate_export_dom"/>
</dbReference>
<name>A0A0J8GSM6_9ALTE</name>
<organism evidence="3 4">
    <name type="scientific">Catenovulum maritimum</name>
    <dbReference type="NCBI Taxonomy" id="1513271"/>
    <lineage>
        <taxon>Bacteria</taxon>
        <taxon>Pseudomonadati</taxon>
        <taxon>Pseudomonadota</taxon>
        <taxon>Gammaproteobacteria</taxon>
        <taxon>Alteromonadales</taxon>
        <taxon>Alteromonadaceae</taxon>
        <taxon>Catenovulum</taxon>
    </lineage>
</organism>
<dbReference type="Gene3D" id="2.40.160.10">
    <property type="entry name" value="Porin"/>
    <property type="match status" value="1"/>
</dbReference>
<dbReference type="OrthoDB" id="9767539at2"/>
<feature type="signal peptide" evidence="1">
    <location>
        <begin position="1"/>
        <end position="27"/>
    </location>
</feature>
<comment type="caution">
    <text evidence="3">The sequence shown here is derived from an EMBL/GenBank/DDBJ whole genome shotgun (WGS) entry which is preliminary data.</text>
</comment>